<dbReference type="EMBL" id="CP117167">
    <property type="protein sequence ID" value="WCT12487.1"/>
    <property type="molecule type" value="Genomic_DNA"/>
</dbReference>
<dbReference type="InterPro" id="IPR016032">
    <property type="entry name" value="Sig_transdc_resp-reg_C-effctor"/>
</dbReference>
<protein>
    <submittedName>
        <fullName evidence="3">Helix-turn-helix domain-containing protein</fullName>
    </submittedName>
</protein>
<dbReference type="Gene3D" id="1.10.10.10">
    <property type="entry name" value="Winged helix-like DNA-binding domain superfamily/Winged helix DNA-binding domain"/>
    <property type="match status" value="1"/>
</dbReference>
<keyword evidence="4" id="KW-1185">Reference proteome</keyword>
<organism evidence="3 4">
    <name type="scientific">Mucilaginibacter jinjuensis</name>
    <dbReference type="NCBI Taxonomy" id="1176721"/>
    <lineage>
        <taxon>Bacteria</taxon>
        <taxon>Pseudomonadati</taxon>
        <taxon>Bacteroidota</taxon>
        <taxon>Sphingobacteriia</taxon>
        <taxon>Sphingobacteriales</taxon>
        <taxon>Sphingobacteriaceae</taxon>
        <taxon>Mucilaginibacter</taxon>
    </lineage>
</organism>
<dbReference type="InterPro" id="IPR036388">
    <property type="entry name" value="WH-like_DNA-bd_sf"/>
</dbReference>
<sequence length="71" mass="8300">MTLVFNENYQNSPSTIIERIRLQKKWENENVIVGRSLDVFISKLRKKLEYDGSIQLVNIDSKGYKLRVGNV</sequence>
<accession>A0ABY7TB85</accession>
<dbReference type="SUPFAM" id="SSF46894">
    <property type="entry name" value="C-terminal effector domain of the bipartite response regulators"/>
    <property type="match status" value="1"/>
</dbReference>
<reference evidence="3 4" key="1">
    <citation type="submission" date="2023-02" db="EMBL/GenBank/DDBJ databases">
        <title>Genome sequence of Mucilaginibacter jinjuensis strain KACC 16571.</title>
        <authorList>
            <person name="Kim S."/>
            <person name="Heo J."/>
            <person name="Kwon S.-W."/>
        </authorList>
    </citation>
    <scope>NUCLEOTIDE SEQUENCE [LARGE SCALE GENOMIC DNA]</scope>
    <source>
        <strain evidence="3 4">KACC 16571</strain>
    </source>
</reference>
<evidence type="ECO:0000259" key="2">
    <source>
        <dbReference type="Pfam" id="PF00486"/>
    </source>
</evidence>
<name>A0ABY7TB85_9SPHI</name>
<evidence type="ECO:0000313" key="4">
    <source>
        <dbReference type="Proteomes" id="UP001216139"/>
    </source>
</evidence>
<gene>
    <name evidence="3" type="ORF">PQO05_00900</name>
</gene>
<keyword evidence="1" id="KW-0238">DNA-binding</keyword>
<dbReference type="Proteomes" id="UP001216139">
    <property type="component" value="Chromosome"/>
</dbReference>
<proteinExistence type="predicted"/>
<evidence type="ECO:0000313" key="3">
    <source>
        <dbReference type="EMBL" id="WCT12487.1"/>
    </source>
</evidence>
<feature type="domain" description="OmpR/PhoB-type" evidence="2">
    <location>
        <begin position="22"/>
        <end position="66"/>
    </location>
</feature>
<dbReference type="Pfam" id="PF00486">
    <property type="entry name" value="Trans_reg_C"/>
    <property type="match status" value="1"/>
</dbReference>
<dbReference type="InterPro" id="IPR001867">
    <property type="entry name" value="OmpR/PhoB-type_DNA-bd"/>
</dbReference>
<dbReference type="RefSeq" id="WP_273630752.1">
    <property type="nucleotide sequence ID" value="NZ_CP117167.1"/>
</dbReference>
<evidence type="ECO:0000256" key="1">
    <source>
        <dbReference type="ARBA" id="ARBA00023125"/>
    </source>
</evidence>